<reference evidence="2" key="2">
    <citation type="submission" date="2022-06" db="EMBL/GenBank/DDBJ databases">
        <title>Xiashengella guii gen. nov. sp. nov., a bacterium isolated form anaerobic digestion tank.</title>
        <authorList>
            <person name="Huang H."/>
        </authorList>
    </citation>
    <scope>NUCLEOTIDE SEQUENCE</scope>
    <source>
        <strain evidence="2">Ai-910</strain>
    </source>
</reference>
<name>A0A9J6ZP01_9BACT</name>
<feature type="transmembrane region" description="Helical" evidence="1">
    <location>
        <begin position="78"/>
        <end position="96"/>
    </location>
</feature>
<feature type="transmembrane region" description="Helical" evidence="1">
    <location>
        <begin position="7"/>
        <end position="26"/>
    </location>
</feature>
<evidence type="ECO:0000313" key="3">
    <source>
        <dbReference type="Proteomes" id="UP001056426"/>
    </source>
</evidence>
<evidence type="ECO:0000313" key="2">
    <source>
        <dbReference type="EMBL" id="URW79246.1"/>
    </source>
</evidence>
<evidence type="ECO:0000256" key="1">
    <source>
        <dbReference type="SAM" id="Phobius"/>
    </source>
</evidence>
<dbReference type="KEGG" id="alkq:M9189_10310"/>
<organism evidence="2 3">
    <name type="scientific">Xiashengella succiniciproducens</name>
    <dbReference type="NCBI Taxonomy" id="2949635"/>
    <lineage>
        <taxon>Bacteria</taxon>
        <taxon>Pseudomonadati</taxon>
        <taxon>Bacteroidota</taxon>
        <taxon>Bacteroidia</taxon>
        <taxon>Marinilabiliales</taxon>
        <taxon>Marinilabiliaceae</taxon>
        <taxon>Xiashengella</taxon>
    </lineage>
</organism>
<sequence length="97" mass="10745">MKQLDNKIVGLIAGLLVPVIMAYLIYKLNYSGHDSFIDLVKGLYQLKSLGKLLSVSVVPNLIIFFLSLTMEAEKTARGIMIATIFWAVITGILFLVN</sequence>
<keyword evidence="1" id="KW-0812">Transmembrane</keyword>
<reference evidence="2" key="1">
    <citation type="submission" date="2022-05" db="EMBL/GenBank/DDBJ databases">
        <authorList>
            <person name="Sun X."/>
        </authorList>
    </citation>
    <scope>NUCLEOTIDE SEQUENCE</scope>
    <source>
        <strain evidence="2">Ai-910</strain>
    </source>
</reference>
<protein>
    <submittedName>
        <fullName evidence="2">Uncharacterized protein</fullName>
    </submittedName>
</protein>
<accession>A0A9J6ZP01</accession>
<dbReference type="AlphaFoldDB" id="A0A9J6ZP01"/>
<keyword evidence="1" id="KW-1133">Transmembrane helix</keyword>
<gene>
    <name evidence="2" type="ORF">M9189_10310</name>
</gene>
<dbReference type="EMBL" id="CP098400">
    <property type="protein sequence ID" value="URW79246.1"/>
    <property type="molecule type" value="Genomic_DNA"/>
</dbReference>
<keyword evidence="1" id="KW-0472">Membrane</keyword>
<proteinExistence type="predicted"/>
<keyword evidence="3" id="KW-1185">Reference proteome</keyword>
<dbReference type="Proteomes" id="UP001056426">
    <property type="component" value="Chromosome"/>
</dbReference>
<feature type="transmembrane region" description="Helical" evidence="1">
    <location>
        <begin position="46"/>
        <end position="66"/>
    </location>
</feature>
<dbReference type="RefSeq" id="WP_250722984.1">
    <property type="nucleotide sequence ID" value="NZ_CP098400.1"/>
</dbReference>